<dbReference type="AlphaFoldDB" id="A0A1M3TNH3"/>
<protein>
    <submittedName>
        <fullName evidence="2">Uncharacterized protein</fullName>
    </submittedName>
</protein>
<sequence length="176" mass="20003">MNPDEELQLLFQFDHRRGLVVGPVAFGYFLLVSFTSHHARTDDTSDGDEKNKKQKRLTSQSEWVGDDSGILSEIKNWRGPAELQYLQNTKSRDDPSPASCSLLASLLRPDRQTLMISSKSSHAVGMVFSIYPTDQKNQPASPNPMRASRFNRGIERIIDFLHTNGPERDKVWSRIE</sequence>
<organism evidence="2 3">
    <name type="scientific">Aspergillus luchuensis (strain CBS 106.47)</name>
    <dbReference type="NCBI Taxonomy" id="1137211"/>
    <lineage>
        <taxon>Eukaryota</taxon>
        <taxon>Fungi</taxon>
        <taxon>Dikarya</taxon>
        <taxon>Ascomycota</taxon>
        <taxon>Pezizomycotina</taxon>
        <taxon>Eurotiomycetes</taxon>
        <taxon>Eurotiomycetidae</taxon>
        <taxon>Eurotiales</taxon>
        <taxon>Aspergillaceae</taxon>
        <taxon>Aspergillus</taxon>
        <taxon>Aspergillus subgen. Circumdati</taxon>
    </lineage>
</organism>
<name>A0A1M3TNH3_ASPLC</name>
<accession>A0A1M3TNH3</accession>
<feature type="region of interest" description="Disordered" evidence="1">
    <location>
        <begin position="39"/>
        <end position="62"/>
    </location>
</feature>
<dbReference type="EMBL" id="KV878239">
    <property type="protein sequence ID" value="OJZ88380.1"/>
    <property type="molecule type" value="Genomic_DNA"/>
</dbReference>
<feature type="compositionally biased region" description="Basic and acidic residues" evidence="1">
    <location>
        <begin position="39"/>
        <end position="51"/>
    </location>
</feature>
<dbReference type="VEuPathDB" id="FungiDB:ASPFODRAFT_31376"/>
<evidence type="ECO:0000256" key="1">
    <source>
        <dbReference type="SAM" id="MobiDB-lite"/>
    </source>
</evidence>
<reference evidence="3" key="1">
    <citation type="journal article" date="2017" name="Genome Biol.">
        <title>Comparative genomics reveals high biological diversity and specific adaptations in the industrially and medically important fungal genus Aspergillus.</title>
        <authorList>
            <person name="de Vries R.P."/>
            <person name="Riley R."/>
            <person name="Wiebenga A."/>
            <person name="Aguilar-Osorio G."/>
            <person name="Amillis S."/>
            <person name="Uchima C.A."/>
            <person name="Anderluh G."/>
            <person name="Asadollahi M."/>
            <person name="Askin M."/>
            <person name="Barry K."/>
            <person name="Battaglia E."/>
            <person name="Bayram O."/>
            <person name="Benocci T."/>
            <person name="Braus-Stromeyer S.A."/>
            <person name="Caldana C."/>
            <person name="Canovas D."/>
            <person name="Cerqueira G.C."/>
            <person name="Chen F."/>
            <person name="Chen W."/>
            <person name="Choi C."/>
            <person name="Clum A."/>
            <person name="Dos Santos R.A."/>
            <person name="Damasio A.R."/>
            <person name="Diallinas G."/>
            <person name="Emri T."/>
            <person name="Fekete E."/>
            <person name="Flipphi M."/>
            <person name="Freyberg S."/>
            <person name="Gallo A."/>
            <person name="Gournas C."/>
            <person name="Habgood R."/>
            <person name="Hainaut M."/>
            <person name="Harispe M.L."/>
            <person name="Henrissat B."/>
            <person name="Hilden K.S."/>
            <person name="Hope R."/>
            <person name="Hossain A."/>
            <person name="Karabika E."/>
            <person name="Karaffa L."/>
            <person name="Karanyi Z."/>
            <person name="Krasevec N."/>
            <person name="Kuo A."/>
            <person name="Kusch H."/>
            <person name="LaButti K."/>
            <person name="Lagendijk E.L."/>
            <person name="Lapidus A."/>
            <person name="Levasseur A."/>
            <person name="Lindquist E."/>
            <person name="Lipzen A."/>
            <person name="Logrieco A.F."/>
            <person name="MacCabe A."/>
            <person name="Maekelae M.R."/>
            <person name="Malavazi I."/>
            <person name="Melin P."/>
            <person name="Meyer V."/>
            <person name="Mielnichuk N."/>
            <person name="Miskei M."/>
            <person name="Molnar A.P."/>
            <person name="Mule G."/>
            <person name="Ngan C.Y."/>
            <person name="Orejas M."/>
            <person name="Orosz E."/>
            <person name="Ouedraogo J.P."/>
            <person name="Overkamp K.M."/>
            <person name="Park H.-S."/>
            <person name="Perrone G."/>
            <person name="Piumi F."/>
            <person name="Punt P.J."/>
            <person name="Ram A.F."/>
            <person name="Ramon A."/>
            <person name="Rauscher S."/>
            <person name="Record E."/>
            <person name="Riano-Pachon D.M."/>
            <person name="Robert V."/>
            <person name="Roehrig J."/>
            <person name="Ruller R."/>
            <person name="Salamov A."/>
            <person name="Salih N.S."/>
            <person name="Samson R.A."/>
            <person name="Sandor E."/>
            <person name="Sanguinetti M."/>
            <person name="Schuetze T."/>
            <person name="Sepcic K."/>
            <person name="Shelest E."/>
            <person name="Sherlock G."/>
            <person name="Sophianopoulou V."/>
            <person name="Squina F.M."/>
            <person name="Sun H."/>
            <person name="Susca A."/>
            <person name="Todd R.B."/>
            <person name="Tsang A."/>
            <person name="Unkles S.E."/>
            <person name="van de Wiele N."/>
            <person name="van Rossen-Uffink D."/>
            <person name="Oliveira J.V."/>
            <person name="Vesth T.C."/>
            <person name="Visser J."/>
            <person name="Yu J.-H."/>
            <person name="Zhou M."/>
            <person name="Andersen M.R."/>
            <person name="Archer D.B."/>
            <person name="Baker S.E."/>
            <person name="Benoit I."/>
            <person name="Brakhage A.A."/>
            <person name="Braus G.H."/>
            <person name="Fischer R."/>
            <person name="Frisvad J.C."/>
            <person name="Goldman G.H."/>
            <person name="Houbraken J."/>
            <person name="Oakley B."/>
            <person name="Pocsi I."/>
            <person name="Scazzocchio C."/>
            <person name="Seiboth B."/>
            <person name="vanKuyk P.A."/>
            <person name="Wortman J."/>
            <person name="Dyer P.S."/>
            <person name="Grigoriev I.V."/>
        </authorList>
    </citation>
    <scope>NUCLEOTIDE SEQUENCE [LARGE SCALE GENOMIC DNA]</scope>
    <source>
        <strain evidence="3">CBS 106.47</strain>
    </source>
</reference>
<dbReference type="Proteomes" id="UP000184063">
    <property type="component" value="Unassembled WGS sequence"/>
</dbReference>
<gene>
    <name evidence="2" type="ORF">ASPFODRAFT_31376</name>
</gene>
<evidence type="ECO:0000313" key="3">
    <source>
        <dbReference type="Proteomes" id="UP000184063"/>
    </source>
</evidence>
<evidence type="ECO:0000313" key="2">
    <source>
        <dbReference type="EMBL" id="OJZ88380.1"/>
    </source>
</evidence>
<proteinExistence type="predicted"/>